<proteinExistence type="predicted"/>
<dbReference type="Proteomes" id="UP000655588">
    <property type="component" value="Unassembled WGS sequence"/>
</dbReference>
<evidence type="ECO:0000313" key="2">
    <source>
        <dbReference type="Proteomes" id="UP000655588"/>
    </source>
</evidence>
<name>A0A833S202_9HYME</name>
<dbReference type="AlphaFoldDB" id="A0A833S202"/>
<sequence length="102" mass="11559">MRYQFILIFKYCHSVSKRQYGDLTEEADSNLYVNPLEAAEKCGNRVKKSASGEVGRNVTDVSPSVESLKDVRPFNESGKVTLNDTVPKHRKIRIQQSESIII</sequence>
<reference evidence="1" key="1">
    <citation type="submission" date="2019-11" db="EMBL/GenBank/DDBJ databases">
        <title>The nuclear and mitochondrial genomes of Frieseomelitta varia - a highly eusocial stingless bee (Meliponini) with a permanently sterile worker caste.</title>
        <authorList>
            <person name="Freitas F.C.P."/>
            <person name="Lourenco A.P."/>
            <person name="Nunes F.M.F."/>
            <person name="Paschoal A.R."/>
            <person name="Abreu F.C.P."/>
            <person name="Barbin F.O."/>
            <person name="Bataglia L."/>
            <person name="Cardoso-Junior C.A.M."/>
            <person name="Cervoni M.S."/>
            <person name="Silva S.R."/>
            <person name="Dalarmi F."/>
            <person name="Del Lama M.A."/>
            <person name="Depintor T.S."/>
            <person name="Ferreira K.M."/>
            <person name="Goria P.S."/>
            <person name="Jaskot M.C."/>
            <person name="Lago D.C."/>
            <person name="Luna-Lucena D."/>
            <person name="Moda L.M."/>
            <person name="Nascimento L."/>
            <person name="Pedrino M."/>
            <person name="Rabico F.O."/>
            <person name="Sanches F.C."/>
            <person name="Santos D.E."/>
            <person name="Santos C.G."/>
            <person name="Vieira J."/>
            <person name="Lopes T.F."/>
            <person name="Barchuk A.R."/>
            <person name="Hartfelder K."/>
            <person name="Simoes Z.L.P."/>
            <person name="Bitondi M.M.G."/>
            <person name="Pinheiro D.G."/>
        </authorList>
    </citation>
    <scope>NUCLEOTIDE SEQUENCE</scope>
    <source>
        <strain evidence="1">USP_RPSP 00005682</strain>
        <tissue evidence="1">Whole individual</tissue>
    </source>
</reference>
<keyword evidence="2" id="KW-1185">Reference proteome</keyword>
<dbReference type="EMBL" id="WNWW01000250">
    <property type="protein sequence ID" value="KAF3427576.1"/>
    <property type="molecule type" value="Genomic_DNA"/>
</dbReference>
<accession>A0A833S202</accession>
<gene>
    <name evidence="1" type="ORF">E2986_13414</name>
</gene>
<protein>
    <submittedName>
        <fullName evidence="1">Uncharacterized protein</fullName>
    </submittedName>
</protein>
<comment type="caution">
    <text evidence="1">The sequence shown here is derived from an EMBL/GenBank/DDBJ whole genome shotgun (WGS) entry which is preliminary data.</text>
</comment>
<organism evidence="1 2">
    <name type="scientific">Frieseomelitta varia</name>
    <dbReference type="NCBI Taxonomy" id="561572"/>
    <lineage>
        <taxon>Eukaryota</taxon>
        <taxon>Metazoa</taxon>
        <taxon>Ecdysozoa</taxon>
        <taxon>Arthropoda</taxon>
        <taxon>Hexapoda</taxon>
        <taxon>Insecta</taxon>
        <taxon>Pterygota</taxon>
        <taxon>Neoptera</taxon>
        <taxon>Endopterygota</taxon>
        <taxon>Hymenoptera</taxon>
        <taxon>Apocrita</taxon>
        <taxon>Aculeata</taxon>
        <taxon>Apoidea</taxon>
        <taxon>Anthophila</taxon>
        <taxon>Apidae</taxon>
        <taxon>Frieseomelitta</taxon>
    </lineage>
</organism>
<evidence type="ECO:0000313" key="1">
    <source>
        <dbReference type="EMBL" id="KAF3427576.1"/>
    </source>
</evidence>